<dbReference type="AlphaFoldDB" id="A0A1P8MQY2"/>
<dbReference type="Pfam" id="PF03006">
    <property type="entry name" value="HlyIII"/>
    <property type="match status" value="1"/>
</dbReference>
<dbReference type="GO" id="GO:0046872">
    <property type="term" value="F:metal ion binding"/>
    <property type="evidence" value="ECO:0007669"/>
    <property type="project" value="UniProtKB-KW"/>
</dbReference>
<dbReference type="RefSeq" id="WP_076626348.1">
    <property type="nucleotide sequence ID" value="NZ_CP019312.1"/>
</dbReference>
<evidence type="ECO:0000256" key="3">
    <source>
        <dbReference type="ARBA" id="ARBA00022989"/>
    </source>
</evidence>
<dbReference type="EMBL" id="CP019312">
    <property type="protein sequence ID" value="APX10480.1"/>
    <property type="molecule type" value="Genomic_DNA"/>
</dbReference>
<feature type="transmembrane region" description="Helical" evidence="6">
    <location>
        <begin position="16"/>
        <end position="36"/>
    </location>
</feature>
<keyword evidence="8" id="KW-1185">Reference proteome</keyword>
<gene>
    <name evidence="7" type="ORF">BWR18_01245</name>
</gene>
<sequence length="210" mass="21945">MPYPYSVRETVADASVHALGLSAGVTGAAMLIVHVAQTQGAVQIAATSVYAGFAVFALLASALYHLLPWEASRPVFHRIDHAAIYLKIAGTYTPLVVLIGSAFAYVVLAAVWLVALIGAVAKLSFWATDARGSLALYLAMGWASVLLIWPMWQALPGASTALIVAGGGLYSLGTVFYAAKALRFQNAIWHSFVLAASACFFGAVAVGVSV</sequence>
<dbReference type="InterPro" id="IPR004254">
    <property type="entry name" value="AdipoR/HlyIII-related"/>
</dbReference>
<feature type="transmembrane region" description="Helical" evidence="6">
    <location>
        <begin position="95"/>
        <end position="121"/>
    </location>
</feature>
<feature type="transmembrane region" description="Helical" evidence="6">
    <location>
        <begin position="191"/>
        <end position="209"/>
    </location>
</feature>
<evidence type="ECO:0000313" key="7">
    <source>
        <dbReference type="EMBL" id="APX10480.1"/>
    </source>
</evidence>
<feature type="binding site" evidence="5">
    <location>
        <position position="65"/>
    </location>
    <ligand>
        <name>Zn(2+)</name>
        <dbReference type="ChEBI" id="CHEBI:29105"/>
    </ligand>
</feature>
<feature type="transmembrane region" description="Helical" evidence="6">
    <location>
        <begin position="158"/>
        <end position="179"/>
    </location>
</feature>
<dbReference type="PANTHER" id="PTHR20855:SF3">
    <property type="entry name" value="LD03007P"/>
    <property type="match status" value="1"/>
</dbReference>
<reference evidence="7 8" key="1">
    <citation type="submission" date="2017-01" db="EMBL/GenBank/DDBJ databases">
        <title>Complete genome of Tateyamaria omphalii DOK1-4 isolated from seawater in Dokdo.</title>
        <authorList>
            <person name="Kim J.H."/>
            <person name="Chi W.-J."/>
        </authorList>
    </citation>
    <scope>NUCLEOTIDE SEQUENCE [LARGE SCALE GENOMIC DNA]</scope>
    <source>
        <strain evidence="7 8">DOK1-4</strain>
    </source>
</reference>
<protein>
    <submittedName>
        <fullName evidence="7">Hemolysin III</fullName>
    </submittedName>
</protein>
<keyword evidence="4 6" id="KW-0472">Membrane</keyword>
<feature type="binding site" evidence="5">
    <location>
        <position position="190"/>
    </location>
    <ligand>
        <name>Zn(2+)</name>
        <dbReference type="ChEBI" id="CHEBI:29105"/>
    </ligand>
</feature>
<accession>A0A1P8MQY2</accession>
<evidence type="ECO:0000313" key="8">
    <source>
        <dbReference type="Proteomes" id="UP000186336"/>
    </source>
</evidence>
<keyword evidence="5" id="KW-0862">Zinc</keyword>
<evidence type="ECO:0000256" key="5">
    <source>
        <dbReference type="PIRSR" id="PIRSR604254-1"/>
    </source>
</evidence>
<proteinExistence type="predicted"/>
<dbReference type="PANTHER" id="PTHR20855">
    <property type="entry name" value="ADIPOR/PROGESTIN RECEPTOR-RELATED"/>
    <property type="match status" value="1"/>
</dbReference>
<keyword evidence="2 6" id="KW-0812">Transmembrane</keyword>
<dbReference type="KEGG" id="tom:BWR18_01245"/>
<keyword evidence="5" id="KW-0479">Metal-binding</keyword>
<name>A0A1P8MQY2_9RHOB</name>
<dbReference type="GO" id="GO:0016020">
    <property type="term" value="C:membrane"/>
    <property type="evidence" value="ECO:0007669"/>
    <property type="project" value="UniProtKB-SubCell"/>
</dbReference>
<comment type="subcellular location">
    <subcellularLocation>
        <location evidence="1">Membrane</location>
        <topology evidence="1">Multi-pass membrane protein</topology>
    </subcellularLocation>
</comment>
<feature type="transmembrane region" description="Helical" evidence="6">
    <location>
        <begin position="133"/>
        <end position="152"/>
    </location>
</feature>
<evidence type="ECO:0000256" key="6">
    <source>
        <dbReference type="SAM" id="Phobius"/>
    </source>
</evidence>
<dbReference type="OrthoDB" id="9813689at2"/>
<keyword evidence="3 6" id="KW-1133">Transmembrane helix</keyword>
<dbReference type="Proteomes" id="UP000186336">
    <property type="component" value="Chromosome"/>
</dbReference>
<dbReference type="STRING" id="299262.BWR18_01245"/>
<evidence type="ECO:0000256" key="4">
    <source>
        <dbReference type="ARBA" id="ARBA00023136"/>
    </source>
</evidence>
<feature type="transmembrane region" description="Helical" evidence="6">
    <location>
        <begin position="48"/>
        <end position="67"/>
    </location>
</feature>
<evidence type="ECO:0000256" key="1">
    <source>
        <dbReference type="ARBA" id="ARBA00004141"/>
    </source>
</evidence>
<evidence type="ECO:0000256" key="2">
    <source>
        <dbReference type="ARBA" id="ARBA00022692"/>
    </source>
</evidence>
<organism evidence="7 8">
    <name type="scientific">Tateyamaria omphalii</name>
    <dbReference type="NCBI Taxonomy" id="299262"/>
    <lineage>
        <taxon>Bacteria</taxon>
        <taxon>Pseudomonadati</taxon>
        <taxon>Pseudomonadota</taxon>
        <taxon>Alphaproteobacteria</taxon>
        <taxon>Rhodobacterales</taxon>
        <taxon>Roseobacteraceae</taxon>
        <taxon>Tateyamaria</taxon>
    </lineage>
</organism>